<keyword evidence="5 6" id="KW-0472">Membrane</keyword>
<dbReference type="Pfam" id="PF12698">
    <property type="entry name" value="ABC2_membrane_3"/>
    <property type="match status" value="1"/>
</dbReference>
<evidence type="ECO:0000256" key="2">
    <source>
        <dbReference type="ARBA" id="ARBA00022475"/>
    </source>
</evidence>
<dbReference type="PANTHER" id="PTHR30294">
    <property type="entry name" value="MEMBRANE COMPONENT OF ABC TRANSPORTER YHHJ-RELATED"/>
    <property type="match status" value="1"/>
</dbReference>
<gene>
    <name evidence="8" type="ORF">ACFQ0I_08020</name>
</gene>
<feature type="transmembrane region" description="Helical" evidence="6">
    <location>
        <begin position="231"/>
        <end position="255"/>
    </location>
</feature>
<evidence type="ECO:0000313" key="8">
    <source>
        <dbReference type="EMBL" id="MFD0835704.1"/>
    </source>
</evidence>
<dbReference type="InterPro" id="IPR013525">
    <property type="entry name" value="ABC2_TM"/>
</dbReference>
<reference evidence="9" key="1">
    <citation type="journal article" date="2019" name="Int. J. Syst. Evol. Microbiol.">
        <title>The Global Catalogue of Microorganisms (GCM) 10K type strain sequencing project: providing services to taxonomists for standard genome sequencing and annotation.</title>
        <authorList>
            <consortium name="The Broad Institute Genomics Platform"/>
            <consortium name="The Broad Institute Genome Sequencing Center for Infectious Disease"/>
            <person name="Wu L."/>
            <person name="Ma J."/>
        </authorList>
    </citation>
    <scope>NUCLEOTIDE SEQUENCE [LARGE SCALE GENOMIC DNA]</scope>
    <source>
        <strain evidence="9">CCUG 60529</strain>
    </source>
</reference>
<feature type="domain" description="ABC-2 type transporter transmembrane" evidence="7">
    <location>
        <begin position="20"/>
        <end position="373"/>
    </location>
</feature>
<dbReference type="InterPro" id="IPR051449">
    <property type="entry name" value="ABC-2_transporter_component"/>
</dbReference>
<feature type="transmembrane region" description="Helical" evidence="6">
    <location>
        <begin position="297"/>
        <end position="319"/>
    </location>
</feature>
<sequence length="389" mass="43909">MNPVKRIAKREIALLLNNRTIIIFAIILPFVSFLFFHGLFKNGVVRDLPIAVIDHDNSAMSRNIIAQIDATPELQVDFYPLSEKDGEELIRTGKAIGLITIPKDIQNHLKNGKQVNIINQYNSNILLPGGLENKAFNKVIGTISAGIFIQKKMKSGMSKQQALINYQAVNLNSHVISNPYTNYSYYLNTGFLTLFFHIFVILTTIYIFGIDLKYGKGTKLLRISNGHLSPLILGKLIPYTIWFFFVGLIMLYSMFVWHDFPLNGSKLAIIIGLLLFIITTQSFALLILSVSQSFRTALTIGSGFAAVSLSFSGITFPIFGMPKLLQWMSQIFPFTHFFNFLLEQSQQGFPVYYSLVSLAILLILFTITLFLAWKNLKNLFVYGVFKSSI</sequence>
<accession>A0ABW3BT79</accession>
<comment type="caution">
    <text evidence="8">The sequence shown here is derived from an EMBL/GenBank/DDBJ whole genome shotgun (WGS) entry which is preliminary data.</text>
</comment>
<organism evidence="8 9">
    <name type="scientific">Mariniflexile aquimaris</name>
    <dbReference type="NCBI Taxonomy" id="881009"/>
    <lineage>
        <taxon>Bacteria</taxon>
        <taxon>Pseudomonadati</taxon>
        <taxon>Bacteroidota</taxon>
        <taxon>Flavobacteriia</taxon>
        <taxon>Flavobacteriales</taxon>
        <taxon>Flavobacteriaceae</taxon>
        <taxon>Mariniflexile</taxon>
    </lineage>
</organism>
<feature type="transmembrane region" description="Helical" evidence="6">
    <location>
        <begin position="185"/>
        <end position="210"/>
    </location>
</feature>
<name>A0ABW3BT79_9FLAO</name>
<evidence type="ECO:0000256" key="1">
    <source>
        <dbReference type="ARBA" id="ARBA00004651"/>
    </source>
</evidence>
<evidence type="ECO:0000259" key="7">
    <source>
        <dbReference type="Pfam" id="PF12698"/>
    </source>
</evidence>
<protein>
    <submittedName>
        <fullName evidence="8">ABC transporter permease</fullName>
    </submittedName>
</protein>
<keyword evidence="9" id="KW-1185">Reference proteome</keyword>
<feature type="transmembrane region" description="Helical" evidence="6">
    <location>
        <begin position="351"/>
        <end position="373"/>
    </location>
</feature>
<evidence type="ECO:0000256" key="4">
    <source>
        <dbReference type="ARBA" id="ARBA00022989"/>
    </source>
</evidence>
<feature type="transmembrane region" description="Helical" evidence="6">
    <location>
        <begin position="267"/>
        <end position="290"/>
    </location>
</feature>
<dbReference type="EMBL" id="JBHTIB010000012">
    <property type="protein sequence ID" value="MFD0835704.1"/>
    <property type="molecule type" value="Genomic_DNA"/>
</dbReference>
<dbReference type="PANTHER" id="PTHR30294:SF47">
    <property type="entry name" value="INNER MEMBRANE TRANSPORT PERMEASE YHHJ"/>
    <property type="match status" value="1"/>
</dbReference>
<comment type="subcellular location">
    <subcellularLocation>
        <location evidence="1">Cell membrane</location>
        <topology evidence="1">Multi-pass membrane protein</topology>
    </subcellularLocation>
</comment>
<keyword evidence="4 6" id="KW-1133">Transmembrane helix</keyword>
<evidence type="ECO:0000256" key="3">
    <source>
        <dbReference type="ARBA" id="ARBA00022692"/>
    </source>
</evidence>
<evidence type="ECO:0000256" key="5">
    <source>
        <dbReference type="ARBA" id="ARBA00023136"/>
    </source>
</evidence>
<keyword evidence="2" id="KW-1003">Cell membrane</keyword>
<proteinExistence type="predicted"/>
<evidence type="ECO:0000313" key="9">
    <source>
        <dbReference type="Proteomes" id="UP001597011"/>
    </source>
</evidence>
<dbReference type="RefSeq" id="WP_379941078.1">
    <property type="nucleotide sequence ID" value="NZ_JBHTIB010000012.1"/>
</dbReference>
<keyword evidence="3 6" id="KW-0812">Transmembrane</keyword>
<evidence type="ECO:0000256" key="6">
    <source>
        <dbReference type="SAM" id="Phobius"/>
    </source>
</evidence>
<dbReference type="Gene3D" id="3.40.1710.10">
    <property type="entry name" value="abc type-2 transporter like domain"/>
    <property type="match status" value="1"/>
</dbReference>
<feature type="transmembrane region" description="Helical" evidence="6">
    <location>
        <begin position="21"/>
        <end position="40"/>
    </location>
</feature>
<dbReference type="Proteomes" id="UP001597011">
    <property type="component" value="Unassembled WGS sequence"/>
</dbReference>